<dbReference type="Pfam" id="PF07714">
    <property type="entry name" value="PK_Tyr_Ser-Thr"/>
    <property type="match status" value="1"/>
</dbReference>
<sequence>MLCKLFQQSFKISGNNDIDKFIRDTQLLAHHSETDDFQLNKNYKILEWIPYDFMTCKRRKFMNENIIKLYGITQDPETKNYMMNIIKLYGITQDPETKNYMMVLDYAKNGNLRNYLDTYYNKLSWEDKIEYCTDRINSHSDISSISLSYKTHSEAIYTSRLLDFTNLPDRQSVPLQIDILQLKSRKNIRNIKD</sequence>
<comment type="caution">
    <text evidence="2">The sequence shown here is derived from an EMBL/GenBank/DDBJ whole genome shotgun (WGS) entry which is preliminary data.</text>
</comment>
<evidence type="ECO:0000313" key="3">
    <source>
        <dbReference type="Proteomes" id="UP000265703"/>
    </source>
</evidence>
<accession>A0A397SFL5</accession>
<gene>
    <name evidence="2" type="ORF">C1645_834436</name>
</gene>
<dbReference type="Proteomes" id="UP000265703">
    <property type="component" value="Unassembled WGS sequence"/>
</dbReference>
<dbReference type="AlphaFoldDB" id="A0A397SFL5"/>
<proteinExistence type="predicted"/>
<evidence type="ECO:0000259" key="1">
    <source>
        <dbReference type="Pfam" id="PF07714"/>
    </source>
</evidence>
<reference evidence="2 3" key="1">
    <citation type="submission" date="2018-06" db="EMBL/GenBank/DDBJ databases">
        <title>Comparative genomics reveals the genomic features of Rhizophagus irregularis, R. cerebriforme, R. diaphanum and Gigaspora rosea, and their symbiotic lifestyle signature.</title>
        <authorList>
            <person name="Morin E."/>
            <person name="San Clemente H."/>
            <person name="Chen E.C.H."/>
            <person name="De La Providencia I."/>
            <person name="Hainaut M."/>
            <person name="Kuo A."/>
            <person name="Kohler A."/>
            <person name="Murat C."/>
            <person name="Tang N."/>
            <person name="Roy S."/>
            <person name="Loubradou J."/>
            <person name="Henrissat B."/>
            <person name="Grigoriev I.V."/>
            <person name="Corradi N."/>
            <person name="Roux C."/>
            <person name="Martin F.M."/>
        </authorList>
    </citation>
    <scope>NUCLEOTIDE SEQUENCE [LARGE SCALE GENOMIC DNA]</scope>
    <source>
        <strain evidence="2 3">DAOM 227022</strain>
    </source>
</reference>
<keyword evidence="3" id="KW-1185">Reference proteome</keyword>
<dbReference type="InterPro" id="IPR001245">
    <property type="entry name" value="Ser-Thr/Tyr_kinase_cat_dom"/>
</dbReference>
<dbReference type="EMBL" id="QKYT01000606">
    <property type="protein sequence ID" value="RIA83035.1"/>
    <property type="molecule type" value="Genomic_DNA"/>
</dbReference>
<organism evidence="2 3">
    <name type="scientific">Glomus cerebriforme</name>
    <dbReference type="NCBI Taxonomy" id="658196"/>
    <lineage>
        <taxon>Eukaryota</taxon>
        <taxon>Fungi</taxon>
        <taxon>Fungi incertae sedis</taxon>
        <taxon>Mucoromycota</taxon>
        <taxon>Glomeromycotina</taxon>
        <taxon>Glomeromycetes</taxon>
        <taxon>Glomerales</taxon>
        <taxon>Glomeraceae</taxon>
        <taxon>Glomus</taxon>
    </lineage>
</organism>
<dbReference type="GO" id="GO:0004672">
    <property type="term" value="F:protein kinase activity"/>
    <property type="evidence" value="ECO:0007669"/>
    <property type="project" value="InterPro"/>
</dbReference>
<dbReference type="InterPro" id="IPR011009">
    <property type="entry name" value="Kinase-like_dom_sf"/>
</dbReference>
<dbReference type="Gene3D" id="1.10.510.10">
    <property type="entry name" value="Transferase(Phosphotransferase) domain 1"/>
    <property type="match status" value="1"/>
</dbReference>
<name>A0A397SFL5_9GLOM</name>
<feature type="domain" description="Serine-threonine/tyrosine-protein kinase catalytic" evidence="1">
    <location>
        <begin position="83"/>
        <end position="134"/>
    </location>
</feature>
<protein>
    <recommendedName>
        <fullName evidence="1">Serine-threonine/tyrosine-protein kinase catalytic domain-containing protein</fullName>
    </recommendedName>
</protein>
<dbReference type="OrthoDB" id="2428482at2759"/>
<evidence type="ECO:0000313" key="2">
    <source>
        <dbReference type="EMBL" id="RIA83035.1"/>
    </source>
</evidence>
<dbReference type="SUPFAM" id="SSF56112">
    <property type="entry name" value="Protein kinase-like (PK-like)"/>
    <property type="match status" value="1"/>
</dbReference>